<dbReference type="EMBL" id="JAZHGA010000001">
    <property type="protein sequence ID" value="MEM5338029.1"/>
    <property type="molecule type" value="Genomic_DNA"/>
</dbReference>
<feature type="chain" id="PRO_5023152044" evidence="2">
    <location>
        <begin position="29"/>
        <end position="256"/>
    </location>
</feature>
<dbReference type="InterPro" id="IPR001638">
    <property type="entry name" value="Solute-binding_3/MltF_N"/>
</dbReference>
<comment type="caution">
    <text evidence="5">The sequence shown here is derived from an EMBL/GenBank/DDBJ whole genome shotgun (WGS) entry which is preliminary data.</text>
</comment>
<dbReference type="SMART" id="SM00062">
    <property type="entry name" value="PBPb"/>
    <property type="match status" value="1"/>
</dbReference>
<dbReference type="PANTHER" id="PTHR35936">
    <property type="entry name" value="MEMBRANE-BOUND LYTIC MUREIN TRANSGLYCOSYLASE F"/>
    <property type="match status" value="1"/>
</dbReference>
<dbReference type="PANTHER" id="PTHR35936:SF17">
    <property type="entry name" value="ARGININE-BINDING EXTRACELLULAR PROTEIN ARTP"/>
    <property type="match status" value="1"/>
</dbReference>
<feature type="domain" description="Solute-binding protein family 3/N-terminal" evidence="3">
    <location>
        <begin position="32"/>
        <end position="256"/>
    </location>
</feature>
<evidence type="ECO:0000256" key="2">
    <source>
        <dbReference type="SAM" id="SignalP"/>
    </source>
</evidence>
<evidence type="ECO:0000313" key="4">
    <source>
        <dbReference type="EMBL" id="MEM5338029.1"/>
    </source>
</evidence>
<dbReference type="Proteomes" id="UP000321776">
    <property type="component" value="Unassembled WGS sequence"/>
</dbReference>
<gene>
    <name evidence="5" type="ORF">FRZ40_34810</name>
    <name evidence="4" type="ORF">V4C56_00135</name>
</gene>
<name>A0A5C6V353_9BURK</name>
<proteinExistence type="predicted"/>
<reference evidence="5" key="2">
    <citation type="submission" date="2019-08" db="EMBL/GenBank/DDBJ databases">
        <authorList>
            <person name="Im W.-T."/>
        </authorList>
    </citation>
    <scope>NUCLEOTIDE SEQUENCE</scope>
    <source>
        <strain evidence="5">NF 2-5-3</strain>
    </source>
</reference>
<dbReference type="Pfam" id="PF00497">
    <property type="entry name" value="SBP_bac_3"/>
    <property type="match status" value="1"/>
</dbReference>
<dbReference type="EMBL" id="VOQS01000005">
    <property type="protein sequence ID" value="TXC79549.1"/>
    <property type="molecule type" value="Genomic_DNA"/>
</dbReference>
<sequence>MVTFAKRFTLFAAGLAASFAIASGAAHAAEPTYRIGATATGVPFTFLDVKTNSIQGMMVDAISAAGRESGFKVDVQQNVFSALIPSLTTQKIDIISAAMLKTPARQQIVDFSDTVYSYGEGLVVKADDKGHYTSMDDFKGEVVGAQVGTAFVDALNKKGIFKEVRTYDSVADIMRDVALGRIKAGFADQPIVAYQLQQGANTQVRLVPEYQSAVKGQVCFIVRKGDTATLEQLNSAIKKMKADGTLQQILQKWHMS</sequence>
<evidence type="ECO:0000256" key="1">
    <source>
        <dbReference type="ARBA" id="ARBA00022729"/>
    </source>
</evidence>
<reference evidence="4 7" key="3">
    <citation type="submission" date="2024-01" db="EMBL/GenBank/DDBJ databases">
        <title>The diversity of rhizobia nodulating Mimosa spp. in eleven states of Brazil covering several biomes is determined by host plant, location, and edaphic factors.</title>
        <authorList>
            <person name="Rouws L."/>
            <person name="Barauna A."/>
            <person name="Beukes C."/>
            <person name="De Faria S.M."/>
            <person name="Gross E."/>
            <person name="Dos Reis Junior F.B."/>
            <person name="Simon M."/>
            <person name="Maluk M."/>
            <person name="Odee D.W."/>
            <person name="Kenicer G."/>
            <person name="Young J.P.W."/>
            <person name="Reis V.M."/>
            <person name="Zilli J."/>
            <person name="James E.K."/>
        </authorList>
    </citation>
    <scope>NUCLEOTIDE SEQUENCE [LARGE SCALE GENOMIC DNA]</scope>
    <source>
        <strain evidence="4 7">JPY530</strain>
    </source>
</reference>
<evidence type="ECO:0000313" key="5">
    <source>
        <dbReference type="EMBL" id="TXC79549.1"/>
    </source>
</evidence>
<dbReference type="SUPFAM" id="SSF53850">
    <property type="entry name" value="Periplasmic binding protein-like II"/>
    <property type="match status" value="1"/>
</dbReference>
<keyword evidence="7" id="KW-1185">Reference proteome</keyword>
<keyword evidence="1 2" id="KW-0732">Signal</keyword>
<reference evidence="5 6" key="1">
    <citation type="journal article" date="2018" name="Int. J. Syst. Evol. Microbiol.">
        <title>Paraburkholderia azotifigens sp. nov., a nitrogen-fixing bacterium isolated from paddy soil.</title>
        <authorList>
            <person name="Choi G.M."/>
            <person name="Im W.T."/>
        </authorList>
    </citation>
    <scope>NUCLEOTIDE SEQUENCE [LARGE SCALE GENOMIC DNA]</scope>
    <source>
        <strain evidence="5 6">NF 2-5-3</strain>
    </source>
</reference>
<protein>
    <submittedName>
        <fullName evidence="4 5">ABC transporter substrate-binding protein</fullName>
    </submittedName>
</protein>
<dbReference type="AlphaFoldDB" id="A0A5C6V353"/>
<evidence type="ECO:0000313" key="7">
    <source>
        <dbReference type="Proteomes" id="UP001481677"/>
    </source>
</evidence>
<dbReference type="Proteomes" id="UP001481677">
    <property type="component" value="Unassembled WGS sequence"/>
</dbReference>
<accession>A0A5C6V353</accession>
<dbReference type="CDD" id="cd13530">
    <property type="entry name" value="PBP2_peptides_like"/>
    <property type="match status" value="1"/>
</dbReference>
<dbReference type="Gene3D" id="3.40.190.10">
    <property type="entry name" value="Periplasmic binding protein-like II"/>
    <property type="match status" value="2"/>
</dbReference>
<dbReference type="RefSeq" id="WP_028368336.1">
    <property type="nucleotide sequence ID" value="NZ_JAZHFZ010000001.1"/>
</dbReference>
<evidence type="ECO:0000259" key="3">
    <source>
        <dbReference type="SMART" id="SM00062"/>
    </source>
</evidence>
<organism evidence="5 6">
    <name type="scientific">Paraburkholderia azotifigens</name>
    <dbReference type="NCBI Taxonomy" id="2057004"/>
    <lineage>
        <taxon>Bacteria</taxon>
        <taxon>Pseudomonadati</taxon>
        <taxon>Pseudomonadota</taxon>
        <taxon>Betaproteobacteria</taxon>
        <taxon>Burkholderiales</taxon>
        <taxon>Burkholderiaceae</taxon>
        <taxon>Paraburkholderia</taxon>
    </lineage>
</organism>
<feature type="signal peptide" evidence="2">
    <location>
        <begin position="1"/>
        <end position="28"/>
    </location>
</feature>
<evidence type="ECO:0000313" key="6">
    <source>
        <dbReference type="Proteomes" id="UP000321776"/>
    </source>
</evidence>